<sequence length="94" mass="9927">MALTELIAPWVPIGGLALVLLFTAYHGWEAIELLTKVGMYAKVGLAMLVLLAAGIALGVIEGFDVARLLELGGMVLSFLLDLVPIGQWLALAPL</sequence>
<gene>
    <name evidence="2" type="ORF">SAMN05216388_10683</name>
</gene>
<reference evidence="3" key="1">
    <citation type="submission" date="2016-10" db="EMBL/GenBank/DDBJ databases">
        <authorList>
            <person name="Varghese N."/>
            <person name="Submissions S."/>
        </authorList>
    </citation>
    <scope>NUCLEOTIDE SEQUENCE [LARGE SCALE GENOMIC DNA]</scope>
    <source>
        <strain evidence="3">IBRC-M 10043</strain>
    </source>
</reference>
<feature type="transmembrane region" description="Helical" evidence="1">
    <location>
        <begin position="6"/>
        <end position="28"/>
    </location>
</feature>
<organism evidence="2 3">
    <name type="scientific">Halorientalis persicus</name>
    <dbReference type="NCBI Taxonomy" id="1367881"/>
    <lineage>
        <taxon>Archaea</taxon>
        <taxon>Methanobacteriati</taxon>
        <taxon>Methanobacteriota</taxon>
        <taxon>Stenosarchaea group</taxon>
        <taxon>Halobacteria</taxon>
        <taxon>Halobacteriales</taxon>
        <taxon>Haloarculaceae</taxon>
        <taxon>Halorientalis</taxon>
    </lineage>
</organism>
<accession>A0A1H8WPL7</accession>
<keyword evidence="3" id="KW-1185">Reference proteome</keyword>
<keyword evidence="1" id="KW-0812">Transmembrane</keyword>
<keyword evidence="1" id="KW-1133">Transmembrane helix</keyword>
<dbReference type="OrthoDB" id="382276at2157"/>
<keyword evidence="1" id="KW-0472">Membrane</keyword>
<feature type="transmembrane region" description="Helical" evidence="1">
    <location>
        <begin position="72"/>
        <end position="91"/>
    </location>
</feature>
<dbReference type="RefSeq" id="WP_092665016.1">
    <property type="nucleotide sequence ID" value="NZ_FOCX01000068.1"/>
</dbReference>
<name>A0A1H8WPL7_9EURY</name>
<protein>
    <submittedName>
        <fullName evidence="2">Uncharacterized protein</fullName>
    </submittedName>
</protein>
<dbReference type="EMBL" id="FOCX01000068">
    <property type="protein sequence ID" value="SEP29387.1"/>
    <property type="molecule type" value="Genomic_DNA"/>
</dbReference>
<feature type="transmembrane region" description="Helical" evidence="1">
    <location>
        <begin position="40"/>
        <end position="60"/>
    </location>
</feature>
<dbReference type="AlphaFoldDB" id="A0A1H8WPL7"/>
<dbReference type="Proteomes" id="UP000198775">
    <property type="component" value="Unassembled WGS sequence"/>
</dbReference>
<evidence type="ECO:0000313" key="2">
    <source>
        <dbReference type="EMBL" id="SEP29387.1"/>
    </source>
</evidence>
<proteinExistence type="predicted"/>
<evidence type="ECO:0000256" key="1">
    <source>
        <dbReference type="SAM" id="Phobius"/>
    </source>
</evidence>
<evidence type="ECO:0000313" key="3">
    <source>
        <dbReference type="Proteomes" id="UP000198775"/>
    </source>
</evidence>